<reference evidence="1" key="1">
    <citation type="submission" date="2020-11" db="EMBL/GenBank/DDBJ databases">
        <authorList>
            <person name="Tran Van P."/>
        </authorList>
    </citation>
    <scope>NUCLEOTIDE SEQUENCE</scope>
</reference>
<dbReference type="AlphaFoldDB" id="A0A7R9LBL4"/>
<dbReference type="EMBL" id="OC874604">
    <property type="protein sequence ID" value="CAD7637737.1"/>
    <property type="molecule type" value="Genomic_DNA"/>
</dbReference>
<evidence type="ECO:0000313" key="2">
    <source>
        <dbReference type="Proteomes" id="UP000759131"/>
    </source>
</evidence>
<sequence length="107" mass="12211">MLQFSNITYLNANNITYEDFGPLSNTSLADLQNDNNTQQLQIRFRERKRQERLLSIQSQILQRLGISGRNPNATNAGSLSEEEKDLMNRVVRVSVPTTRTRLETVTG</sequence>
<gene>
    <name evidence="1" type="ORF">OSB1V03_LOCUS17101</name>
</gene>
<protein>
    <submittedName>
        <fullName evidence="1">Uncharacterized protein</fullName>
    </submittedName>
</protein>
<organism evidence="1">
    <name type="scientific">Medioppia subpectinata</name>
    <dbReference type="NCBI Taxonomy" id="1979941"/>
    <lineage>
        <taxon>Eukaryota</taxon>
        <taxon>Metazoa</taxon>
        <taxon>Ecdysozoa</taxon>
        <taxon>Arthropoda</taxon>
        <taxon>Chelicerata</taxon>
        <taxon>Arachnida</taxon>
        <taxon>Acari</taxon>
        <taxon>Acariformes</taxon>
        <taxon>Sarcoptiformes</taxon>
        <taxon>Oribatida</taxon>
        <taxon>Brachypylina</taxon>
        <taxon>Oppioidea</taxon>
        <taxon>Oppiidae</taxon>
        <taxon>Medioppia</taxon>
    </lineage>
</organism>
<name>A0A7R9LBL4_9ACAR</name>
<keyword evidence="2" id="KW-1185">Reference proteome</keyword>
<dbReference type="Proteomes" id="UP000759131">
    <property type="component" value="Unassembled WGS sequence"/>
</dbReference>
<dbReference type="EMBL" id="CAJPIZ010020029">
    <property type="protein sequence ID" value="CAG2117147.1"/>
    <property type="molecule type" value="Genomic_DNA"/>
</dbReference>
<evidence type="ECO:0000313" key="1">
    <source>
        <dbReference type="EMBL" id="CAD7637737.1"/>
    </source>
</evidence>
<proteinExistence type="predicted"/>
<accession>A0A7R9LBL4</accession>
<feature type="non-terminal residue" evidence="1">
    <location>
        <position position="107"/>
    </location>
</feature>